<evidence type="ECO:0000256" key="8">
    <source>
        <dbReference type="ARBA" id="ARBA00023204"/>
    </source>
</evidence>
<evidence type="ECO:0000313" key="15">
    <source>
        <dbReference type="EMBL" id="RKP30691.1"/>
    </source>
</evidence>
<dbReference type="OrthoDB" id="2414538at2759"/>
<comment type="subcellular location">
    <subcellularLocation>
        <location evidence="1">Nucleus</location>
    </subcellularLocation>
</comment>
<keyword evidence="7 11" id="KW-0239">DNA-directed DNA polymerase</keyword>
<evidence type="ECO:0000313" key="16">
    <source>
        <dbReference type="Proteomes" id="UP000268321"/>
    </source>
</evidence>
<evidence type="ECO:0000256" key="5">
    <source>
        <dbReference type="ARBA" id="ARBA00022723"/>
    </source>
</evidence>
<evidence type="ECO:0000256" key="3">
    <source>
        <dbReference type="ARBA" id="ARBA00022679"/>
    </source>
</evidence>
<evidence type="ECO:0000259" key="12">
    <source>
        <dbReference type="Pfam" id="PF00136"/>
    </source>
</evidence>
<keyword evidence="5" id="KW-0479">Metal-binding</keyword>
<dbReference type="InterPro" id="IPR043502">
    <property type="entry name" value="DNA/RNA_pol_sf"/>
</dbReference>
<dbReference type="InterPro" id="IPR030559">
    <property type="entry name" value="PolZ_Rev3"/>
</dbReference>
<dbReference type="InterPro" id="IPR017964">
    <property type="entry name" value="DNA-dir_DNA_pol_B_CS"/>
</dbReference>
<dbReference type="GO" id="GO:0016035">
    <property type="term" value="C:zeta DNA polymerase complex"/>
    <property type="evidence" value="ECO:0007669"/>
    <property type="project" value="InterPro"/>
</dbReference>
<dbReference type="Gene3D" id="3.90.1600.10">
    <property type="entry name" value="Palm domain of DNA polymerase"/>
    <property type="match status" value="1"/>
</dbReference>
<dbReference type="CDD" id="cd05778">
    <property type="entry name" value="DNA_polB_zeta_exo"/>
    <property type="match status" value="1"/>
</dbReference>
<evidence type="ECO:0000256" key="11">
    <source>
        <dbReference type="RuleBase" id="RU000442"/>
    </source>
</evidence>
<dbReference type="InterPro" id="IPR042087">
    <property type="entry name" value="DNA_pol_B_thumb"/>
</dbReference>
<keyword evidence="4 11" id="KW-0548">Nucleotidyltransferase</keyword>
<dbReference type="InterPro" id="IPR006133">
    <property type="entry name" value="DNA-dir_DNA_pol_B_exonuc"/>
</dbReference>
<feature type="domain" description="DNA polymerase delta/zeta catalytic subunit N-terminal" evidence="14">
    <location>
        <begin position="55"/>
        <end position="133"/>
    </location>
</feature>
<dbReference type="EC" id="2.7.7.7" evidence="11"/>
<evidence type="ECO:0000256" key="1">
    <source>
        <dbReference type="ARBA" id="ARBA00004123"/>
    </source>
</evidence>
<feature type="domain" description="DNA-directed DNA polymerase family B exonuclease" evidence="13">
    <location>
        <begin position="591"/>
        <end position="775"/>
    </location>
</feature>
<gene>
    <name evidence="15" type="ORF">METBISCDRAFT_15831</name>
</gene>
<dbReference type="Gene3D" id="3.30.420.10">
    <property type="entry name" value="Ribonuclease H-like superfamily/Ribonuclease H"/>
    <property type="match status" value="1"/>
</dbReference>
<dbReference type="GO" id="GO:0003677">
    <property type="term" value="F:DNA binding"/>
    <property type="evidence" value="ECO:0007669"/>
    <property type="project" value="UniProtKB-KW"/>
</dbReference>
<accession>A0A4P9ZES8</accession>
<dbReference type="SUPFAM" id="SSF56672">
    <property type="entry name" value="DNA/RNA polymerases"/>
    <property type="match status" value="1"/>
</dbReference>
<organism evidence="15 16">
    <name type="scientific">Metschnikowia bicuspidata</name>
    <dbReference type="NCBI Taxonomy" id="27322"/>
    <lineage>
        <taxon>Eukaryota</taxon>
        <taxon>Fungi</taxon>
        <taxon>Dikarya</taxon>
        <taxon>Ascomycota</taxon>
        <taxon>Saccharomycotina</taxon>
        <taxon>Pichiomycetes</taxon>
        <taxon>Metschnikowiaceae</taxon>
        <taxon>Metschnikowia</taxon>
    </lineage>
</organism>
<proteinExistence type="inferred from homology"/>
<evidence type="ECO:0000256" key="6">
    <source>
        <dbReference type="ARBA" id="ARBA00022763"/>
    </source>
</evidence>
<dbReference type="PROSITE" id="PS00116">
    <property type="entry name" value="DNA_POLYMERASE_B"/>
    <property type="match status" value="1"/>
</dbReference>
<dbReference type="Proteomes" id="UP000268321">
    <property type="component" value="Unassembled WGS sequence"/>
</dbReference>
<evidence type="ECO:0000259" key="13">
    <source>
        <dbReference type="Pfam" id="PF03104"/>
    </source>
</evidence>
<evidence type="ECO:0000256" key="10">
    <source>
        <dbReference type="ARBA" id="ARBA00049244"/>
    </source>
</evidence>
<dbReference type="Pfam" id="PF03104">
    <property type="entry name" value="DNA_pol_B_exo1"/>
    <property type="match status" value="1"/>
</dbReference>
<keyword evidence="8" id="KW-0234">DNA repair</keyword>
<protein>
    <recommendedName>
        <fullName evidence="11">DNA polymerase</fullName>
        <ecNumber evidence="11">2.7.7.7</ecNumber>
    </recommendedName>
</protein>
<evidence type="ECO:0000256" key="7">
    <source>
        <dbReference type="ARBA" id="ARBA00022932"/>
    </source>
</evidence>
<dbReference type="Gene3D" id="1.10.287.690">
    <property type="entry name" value="Helix hairpin bin"/>
    <property type="match status" value="1"/>
</dbReference>
<dbReference type="CDD" id="cd05534">
    <property type="entry name" value="POLBc_zeta"/>
    <property type="match status" value="1"/>
</dbReference>
<dbReference type="SMART" id="SM00486">
    <property type="entry name" value="POLBc"/>
    <property type="match status" value="1"/>
</dbReference>
<dbReference type="Pfam" id="PF24055">
    <property type="entry name" value="POL3_N"/>
    <property type="match status" value="1"/>
</dbReference>
<dbReference type="FunFam" id="1.10.132.60:FF:000007">
    <property type="entry name" value="DNA polymerase"/>
    <property type="match status" value="1"/>
</dbReference>
<evidence type="ECO:0000256" key="2">
    <source>
        <dbReference type="ARBA" id="ARBA00005755"/>
    </source>
</evidence>
<dbReference type="PANTHER" id="PTHR45812">
    <property type="entry name" value="DNA POLYMERASE ZETA CATALYTIC SUBUNIT"/>
    <property type="match status" value="1"/>
</dbReference>
<dbReference type="Gene3D" id="1.10.132.60">
    <property type="entry name" value="DNA polymerase family B, C-terminal domain"/>
    <property type="match status" value="1"/>
</dbReference>
<feature type="domain" description="DNA-directed DNA polymerase family B multifunctional" evidence="12">
    <location>
        <begin position="844"/>
        <end position="1296"/>
    </location>
</feature>
<evidence type="ECO:0000256" key="9">
    <source>
        <dbReference type="ARBA" id="ARBA00023242"/>
    </source>
</evidence>
<dbReference type="Pfam" id="PF00136">
    <property type="entry name" value="DNA_pol_B"/>
    <property type="match status" value="1"/>
</dbReference>
<comment type="catalytic activity">
    <reaction evidence="10 11">
        <text>DNA(n) + a 2'-deoxyribonucleoside 5'-triphosphate = DNA(n+1) + diphosphate</text>
        <dbReference type="Rhea" id="RHEA:22508"/>
        <dbReference type="Rhea" id="RHEA-COMP:17339"/>
        <dbReference type="Rhea" id="RHEA-COMP:17340"/>
        <dbReference type="ChEBI" id="CHEBI:33019"/>
        <dbReference type="ChEBI" id="CHEBI:61560"/>
        <dbReference type="ChEBI" id="CHEBI:173112"/>
        <dbReference type="EC" id="2.7.7.7"/>
    </reaction>
</comment>
<dbReference type="InterPro" id="IPR012337">
    <property type="entry name" value="RNaseH-like_sf"/>
</dbReference>
<keyword evidence="6" id="KW-0227">DNA damage</keyword>
<dbReference type="EMBL" id="ML004454">
    <property type="protein sequence ID" value="RKP30691.1"/>
    <property type="molecule type" value="Genomic_DNA"/>
</dbReference>
<evidence type="ECO:0000256" key="4">
    <source>
        <dbReference type="ARBA" id="ARBA00022695"/>
    </source>
</evidence>
<dbReference type="InterPro" id="IPR056435">
    <property type="entry name" value="DPOD/Z_N"/>
</dbReference>
<keyword evidence="9" id="KW-0539">Nucleus</keyword>
<dbReference type="GO" id="GO:0003887">
    <property type="term" value="F:DNA-directed DNA polymerase activity"/>
    <property type="evidence" value="ECO:0007669"/>
    <property type="project" value="UniProtKB-KW"/>
</dbReference>
<dbReference type="GO" id="GO:0046872">
    <property type="term" value="F:metal ion binding"/>
    <property type="evidence" value="ECO:0007669"/>
    <property type="project" value="UniProtKB-KW"/>
</dbReference>
<dbReference type="PRINTS" id="PR00106">
    <property type="entry name" value="DNAPOLB"/>
</dbReference>
<dbReference type="InterPro" id="IPR006172">
    <property type="entry name" value="DNA-dir_DNA_pol_B"/>
</dbReference>
<keyword evidence="11" id="KW-0235">DNA replication</keyword>
<dbReference type="GO" id="GO:0000166">
    <property type="term" value="F:nucleotide binding"/>
    <property type="evidence" value="ECO:0007669"/>
    <property type="project" value="InterPro"/>
</dbReference>
<comment type="similarity">
    <text evidence="2 11">Belongs to the DNA polymerase type-B family.</text>
</comment>
<keyword evidence="3 11" id="KW-0808">Transferase</keyword>
<keyword evidence="11" id="KW-0238">DNA-binding</keyword>
<dbReference type="InterPro" id="IPR006134">
    <property type="entry name" value="DNA-dir_DNA_pol_B_multi_dom"/>
</dbReference>
<name>A0A4P9ZES8_9ASCO</name>
<dbReference type="SUPFAM" id="SSF53098">
    <property type="entry name" value="Ribonuclease H-like"/>
    <property type="match status" value="1"/>
</dbReference>
<dbReference type="InterPro" id="IPR023211">
    <property type="entry name" value="DNA_pol_palm_dom_sf"/>
</dbReference>
<dbReference type="GO" id="GO:0005634">
    <property type="term" value="C:nucleus"/>
    <property type="evidence" value="ECO:0007669"/>
    <property type="project" value="UniProtKB-SubCell"/>
</dbReference>
<dbReference type="InterPro" id="IPR036397">
    <property type="entry name" value="RNaseH_sf"/>
</dbReference>
<reference evidence="16" key="1">
    <citation type="journal article" date="2018" name="Nat. Microbiol.">
        <title>Leveraging single-cell genomics to expand the fungal tree of life.</title>
        <authorList>
            <person name="Ahrendt S.R."/>
            <person name="Quandt C.A."/>
            <person name="Ciobanu D."/>
            <person name="Clum A."/>
            <person name="Salamov A."/>
            <person name="Andreopoulos B."/>
            <person name="Cheng J.F."/>
            <person name="Woyke T."/>
            <person name="Pelin A."/>
            <person name="Henrissat B."/>
            <person name="Reynolds N.K."/>
            <person name="Benny G.L."/>
            <person name="Smith M.E."/>
            <person name="James T.Y."/>
            <person name="Grigoriev I.V."/>
        </authorList>
    </citation>
    <scope>NUCLEOTIDE SEQUENCE [LARGE SCALE GENOMIC DNA]</scope>
    <source>
        <strain evidence="16">Baker2002</strain>
    </source>
</reference>
<dbReference type="GO" id="GO:0042276">
    <property type="term" value="P:error-prone translesion synthesis"/>
    <property type="evidence" value="ECO:0007669"/>
    <property type="project" value="TreeGrafter"/>
</dbReference>
<dbReference type="PANTHER" id="PTHR45812:SF1">
    <property type="entry name" value="DNA POLYMERASE ZETA CATALYTIC SUBUNIT"/>
    <property type="match status" value="1"/>
</dbReference>
<dbReference type="Gene3D" id="3.30.342.10">
    <property type="entry name" value="DNA Polymerase, chain B, domain 1"/>
    <property type="match status" value="1"/>
</dbReference>
<sequence>MLLKVRISDLDSYQLTPTHLDQFQQAPKVPVIRVYGALKTALEASYNVLVHVHNYYPYLYIDCPERDPRRVDTEYEQRILRYLDGCLAESFNDSEPFSTQFAASVARCRACAVYGYNLGYLLVLKVLLFLPLYKARLLKLLTEKKIDFLSFISASNSERKRQRPVPHVYEAHINYYSQFLADFNLYGCGWLEITDPYIRSPILNFTTNATERLERDLKEIVVHNNVLNPKTYPRMSRSLLELDIHVGNISNRARLKQRDVHNDFSEFFSPTPLLTICLSSLRLTFDDLKFQCEVRGRSDTSQVLNKRYSQVFSKLGQRGYADWEFAHEQKEQLAHASKLNKPSKFSLPHLFYNNMIAHKLAPASIPTAFELVDQSMPINFYENVPKTNYKKDLIKWNSFDELFESILNQTQRAKPQHVVTSLFDSASTLSQTCHYLLRNPKQIFERLLPAQLSKKAFQHVFAQYGILEHDYADPAYYSKSDMHDKALVFANRKIEVPLKDPSTLLNISSTGFLLKHEPRPFQLRPPGERSSWQYVRTLPTASQVSQWIKTDLERLTYKRQKFRTQIEPALTQTYDFKDSHEPQRICRSPSDFPNLTQLHMELHVNVSGELRPDPLKDEVSMIVFSFDDSNGMFDETTVMPHILISASGLSGKYNPQVHTKRLGIFLGAKVTVYGSERDMVEQFCNLVDLYDSDILSGYEVNSSSWGYLIERFRLAFNINLMARLSRVSFKGNGKFGDRWGYTHTSLIKISGRHILNVWRVLRLELALTSYSLENVCFHVLHHTLPKFSHQTLSEWFQSDKFSEVLIVCKYYKQIVEVSMRIVQVKELIWKNVELSRVIGIDFYSNFYRGSQFKVESILIRIAKPENLLLNSPSKRQVNNMKPLEVIPLIMEPESGFYKSPLVVLDFQSLYPSIMIAYNYCYSTLLGKIEGFQPNRNPVGYMSHHPLPDGILEILRINDGINISPNGLMFVSAKFRKSILSRMLQEILNMRINVKTVAELFSDEKEFQKVYNSKQLALKLIVNVTYGYTSASFSGRMPSSDIADAIVATGREIMQKAIDVIDSSGVNAKVVYGDTDSLFVYFPGKSKNDAFKYGRELARKVTEVFPDPIKLKFEKVYHPCVLLAKKRYVGNCFESEAQKASMFEAKGIETIRRDGVPAQLKMVGKSLRILFESKNLSSVRKYVVQQFQKIFQNRVNVSDFCFSKEVRHGQYRNEKYLPSGAVIAKRLVKADARREPQYRERVPYLVVQDSHKERVKDRSVTPEEYVKSFKTNSPMLLDHEYYISRVLIPPLERIFNLIGVNVKDWYQDMPRTTRNATSRKNDVFYVGENISRSECVNCCHLLQGQKWVCSNCIDYRPTIAANVAWQEKAAEQNQRQLLALCQSCCFQNLSSLMPVLFCHNHDCRVYYSRLKAKKKPNLLQDKTHILDDMVDIEELA</sequence>
<keyword evidence="16" id="KW-1185">Reference proteome</keyword>
<dbReference type="GO" id="GO:0000724">
    <property type="term" value="P:double-strand break repair via homologous recombination"/>
    <property type="evidence" value="ECO:0007669"/>
    <property type="project" value="TreeGrafter"/>
</dbReference>
<dbReference type="GO" id="GO:0006260">
    <property type="term" value="P:DNA replication"/>
    <property type="evidence" value="ECO:0007669"/>
    <property type="project" value="UniProtKB-KW"/>
</dbReference>
<evidence type="ECO:0000259" key="14">
    <source>
        <dbReference type="Pfam" id="PF24055"/>
    </source>
</evidence>